<dbReference type="Pfam" id="PF23380">
    <property type="entry name" value="VIN3_C"/>
    <property type="match status" value="1"/>
</dbReference>
<dbReference type="PANTHER" id="PTHR46286:SF6">
    <property type="entry name" value="OS08G0220600 PROTEIN"/>
    <property type="match status" value="1"/>
</dbReference>
<protein>
    <submittedName>
        <fullName evidence="9">Uncharacterized protein</fullName>
    </submittedName>
</protein>
<dbReference type="PANTHER" id="PTHR46286">
    <property type="entry name" value="VIN3-LIKE PROTEIN 2-RELATED"/>
    <property type="match status" value="1"/>
</dbReference>
<reference evidence="9 10" key="1">
    <citation type="journal article" date="2021" name="BMC Genomics">
        <title>Datura genome reveals duplications of psychoactive alkaloid biosynthetic genes and high mutation rate following tissue culture.</title>
        <authorList>
            <person name="Rajewski A."/>
            <person name="Carter-House D."/>
            <person name="Stajich J."/>
            <person name="Litt A."/>
        </authorList>
    </citation>
    <scope>NUCLEOTIDE SEQUENCE [LARGE SCALE GENOMIC DNA]</scope>
    <source>
        <strain evidence="9">AR-01</strain>
    </source>
</reference>
<feature type="domain" description="VIN3-like fibronectin type-III" evidence="7">
    <location>
        <begin position="327"/>
        <end position="414"/>
    </location>
</feature>
<dbReference type="CDD" id="cd15521">
    <property type="entry name" value="PHD_VIN3_plant"/>
    <property type="match status" value="1"/>
</dbReference>
<dbReference type="InterPro" id="IPR032881">
    <property type="entry name" value="Oberon-like_PHD"/>
</dbReference>
<evidence type="ECO:0000259" key="8">
    <source>
        <dbReference type="Pfam" id="PF23380"/>
    </source>
</evidence>
<comment type="subcellular location">
    <subcellularLocation>
        <location evidence="1">Nucleus</location>
    </subcellularLocation>
</comment>
<keyword evidence="5" id="KW-0539">Nucleus</keyword>
<proteinExistence type="predicted"/>
<evidence type="ECO:0000256" key="2">
    <source>
        <dbReference type="ARBA" id="ARBA00022723"/>
    </source>
</evidence>
<keyword evidence="2" id="KW-0479">Metal-binding</keyword>
<dbReference type="EMBL" id="JACEIK010008947">
    <property type="protein sequence ID" value="MCE3051801.1"/>
    <property type="molecule type" value="Genomic_DNA"/>
</dbReference>
<evidence type="ECO:0000256" key="4">
    <source>
        <dbReference type="ARBA" id="ARBA00022833"/>
    </source>
</evidence>
<dbReference type="InterPro" id="IPR058585">
    <property type="entry name" value="Fn3_VIN3"/>
</dbReference>
<evidence type="ECO:0000313" key="9">
    <source>
        <dbReference type="EMBL" id="MCE3051801.1"/>
    </source>
</evidence>
<evidence type="ECO:0000259" key="7">
    <source>
        <dbReference type="Pfam" id="PF23376"/>
    </source>
</evidence>
<comment type="caution">
    <text evidence="9">The sequence shown here is derived from an EMBL/GenBank/DDBJ whole genome shotgun (WGS) entry which is preliminary data.</text>
</comment>
<keyword evidence="3" id="KW-0863">Zinc-finger</keyword>
<evidence type="ECO:0000256" key="3">
    <source>
        <dbReference type="ARBA" id="ARBA00022771"/>
    </source>
</evidence>
<evidence type="ECO:0000256" key="1">
    <source>
        <dbReference type="ARBA" id="ARBA00004123"/>
    </source>
</evidence>
<dbReference type="InterPro" id="IPR044514">
    <property type="entry name" value="VIN3-like"/>
</dbReference>
<dbReference type="Pfam" id="PF07227">
    <property type="entry name" value="PHD_Oberon"/>
    <property type="match status" value="1"/>
</dbReference>
<dbReference type="Proteomes" id="UP000823775">
    <property type="component" value="Unassembled WGS sequence"/>
</dbReference>
<gene>
    <name evidence="9" type="ORF">HAX54_050820</name>
</gene>
<dbReference type="InterPro" id="IPR056990">
    <property type="entry name" value="VIN3-like_C"/>
</dbReference>
<keyword evidence="10" id="KW-1185">Reference proteome</keyword>
<feature type="domain" description="VIN3-like C-terminal" evidence="8">
    <location>
        <begin position="513"/>
        <end position="584"/>
    </location>
</feature>
<evidence type="ECO:0000259" key="6">
    <source>
        <dbReference type="Pfam" id="PF07227"/>
    </source>
</evidence>
<evidence type="ECO:0000313" key="10">
    <source>
        <dbReference type="Proteomes" id="UP000823775"/>
    </source>
</evidence>
<sequence>MESALSGLVLDPCKFSQLSLEEKRQLVHEISQCPEDAPKILSSLTRKELLDIICAEMGEERKYSGYTKFKMIDHLLKLVSWKSNSNTGSAFKRQRKQEYQCQPSIQNNEANWEMDNKTQVLLCHNLACRATLERNDVFCKRCSCCICHQYDDNKDPSLWLTCDSDSQDELKSCGLSCHLKCALEHEQSGILKNCVNPKLDGDFYCVSCGKVNGLMRTLRKQLMTAKEARRVDVLCLRISLSHKILEKTEKYKGLLKVVELAVEMLKNEVGPLAQASEKMDRRIVNRLSCGTAVQKLCGSAVEDFDCMFQNQYSNHMKKEETLTPCRIYFEEHSPSKVTILFEYDDHILKELMGFKLWYRKSTANRYPDEATFIALSPVKRFKLDGLDPSTQYFCKVSFFSKAATLGVQEVKWVTPAVQTSYKSSSDEIQREKDNATIDSTLESMSSTYNKLTTYGPKPCSLNDIESKANAFPISPLSKMPIPLASPLSSAPDTPCQTDGSKEVHLSGIGQVKESDYEYSVGIIRKLEHEGLIETDFRVKFLTWFSLKATTQERKVVRVFVDTFIDDHSSLAGQLMDTFMDEICGEQKVNVHALCSRFWH</sequence>
<dbReference type="Pfam" id="PF23376">
    <property type="entry name" value="Fn3_VIN3"/>
    <property type="match status" value="1"/>
</dbReference>
<organism evidence="9 10">
    <name type="scientific">Datura stramonium</name>
    <name type="common">Jimsonweed</name>
    <name type="synonym">Common thornapple</name>
    <dbReference type="NCBI Taxonomy" id="4076"/>
    <lineage>
        <taxon>Eukaryota</taxon>
        <taxon>Viridiplantae</taxon>
        <taxon>Streptophyta</taxon>
        <taxon>Embryophyta</taxon>
        <taxon>Tracheophyta</taxon>
        <taxon>Spermatophyta</taxon>
        <taxon>Magnoliopsida</taxon>
        <taxon>eudicotyledons</taxon>
        <taxon>Gunneridae</taxon>
        <taxon>Pentapetalae</taxon>
        <taxon>asterids</taxon>
        <taxon>lamiids</taxon>
        <taxon>Solanales</taxon>
        <taxon>Solanaceae</taxon>
        <taxon>Solanoideae</taxon>
        <taxon>Datureae</taxon>
        <taxon>Datura</taxon>
    </lineage>
</organism>
<feature type="domain" description="Oberon-like PHD finger" evidence="6">
    <location>
        <begin position="123"/>
        <end position="243"/>
    </location>
</feature>
<keyword evidence="4" id="KW-0862">Zinc</keyword>
<accession>A0ABS8WLT8</accession>
<evidence type="ECO:0000256" key="5">
    <source>
        <dbReference type="ARBA" id="ARBA00023242"/>
    </source>
</evidence>
<name>A0ABS8WLT8_DATST</name>